<name>A0A7I8L5F4_SPIIN</name>
<keyword evidence="2" id="KW-1185">Reference proteome</keyword>
<sequence length="23" mass="2784">MEVGCILKSFILKYVQQDEDLRR</sequence>
<organism evidence="1 2">
    <name type="scientific">Spirodela intermedia</name>
    <name type="common">Intermediate duckweed</name>
    <dbReference type="NCBI Taxonomy" id="51605"/>
    <lineage>
        <taxon>Eukaryota</taxon>
        <taxon>Viridiplantae</taxon>
        <taxon>Streptophyta</taxon>
        <taxon>Embryophyta</taxon>
        <taxon>Tracheophyta</taxon>
        <taxon>Spermatophyta</taxon>
        <taxon>Magnoliopsida</taxon>
        <taxon>Liliopsida</taxon>
        <taxon>Araceae</taxon>
        <taxon>Lemnoideae</taxon>
        <taxon>Spirodela</taxon>
    </lineage>
</organism>
<proteinExistence type="predicted"/>
<reference evidence="1" key="1">
    <citation type="submission" date="2020-02" db="EMBL/GenBank/DDBJ databases">
        <authorList>
            <person name="Scholz U."/>
            <person name="Mascher M."/>
            <person name="Fiebig A."/>
        </authorList>
    </citation>
    <scope>NUCLEOTIDE SEQUENCE</scope>
</reference>
<accession>A0A7I8L5F4</accession>
<dbReference type="EMBL" id="LR746274">
    <property type="protein sequence ID" value="CAA7405267.1"/>
    <property type="molecule type" value="Genomic_DNA"/>
</dbReference>
<gene>
    <name evidence="1" type="ORF">SI8410_11015945</name>
</gene>
<protein>
    <submittedName>
        <fullName evidence="1">Uncharacterized protein</fullName>
    </submittedName>
</protein>
<evidence type="ECO:0000313" key="2">
    <source>
        <dbReference type="Proteomes" id="UP000663760"/>
    </source>
</evidence>
<dbReference type="AlphaFoldDB" id="A0A7I8L5F4"/>
<dbReference type="Proteomes" id="UP000663760">
    <property type="component" value="Chromosome 11"/>
</dbReference>
<evidence type="ECO:0000313" key="1">
    <source>
        <dbReference type="EMBL" id="CAA7405267.1"/>
    </source>
</evidence>